<dbReference type="Pfam" id="PF00393">
    <property type="entry name" value="6PGD"/>
    <property type="match status" value="1"/>
</dbReference>
<evidence type="ECO:0000313" key="12">
    <source>
        <dbReference type="EMBL" id="PIV63712.1"/>
    </source>
</evidence>
<keyword evidence="6 7" id="KW-0570">Pentose shunt</keyword>
<dbReference type="InterPro" id="IPR036291">
    <property type="entry name" value="NAD(P)-bd_dom_sf"/>
</dbReference>
<feature type="binding site" description="in other chain" evidence="9">
    <location>
        <position position="290"/>
    </location>
    <ligand>
        <name>substrate</name>
        <note>ligand shared between dimeric partners</note>
    </ligand>
</feature>
<dbReference type="GO" id="GO:0006098">
    <property type="term" value="P:pentose-phosphate shunt"/>
    <property type="evidence" value="ECO:0007669"/>
    <property type="project" value="UniProtKB-UniPathway"/>
</dbReference>
<comment type="catalytic activity">
    <reaction evidence="7 10">
        <text>6-phospho-D-gluconate + NADP(+) = D-ribulose 5-phosphate + CO2 + NADPH</text>
        <dbReference type="Rhea" id="RHEA:10116"/>
        <dbReference type="ChEBI" id="CHEBI:16526"/>
        <dbReference type="ChEBI" id="CHEBI:57783"/>
        <dbReference type="ChEBI" id="CHEBI:58121"/>
        <dbReference type="ChEBI" id="CHEBI:58349"/>
        <dbReference type="ChEBI" id="CHEBI:58759"/>
        <dbReference type="EC" id="1.1.1.44"/>
    </reaction>
</comment>
<dbReference type="GO" id="GO:0019521">
    <property type="term" value="P:D-gluconate metabolic process"/>
    <property type="evidence" value="ECO:0007669"/>
    <property type="project" value="UniProtKB-KW"/>
</dbReference>
<evidence type="ECO:0000256" key="9">
    <source>
        <dbReference type="PIRSR" id="PIRSR000109-2"/>
    </source>
</evidence>
<feature type="binding site" evidence="9">
    <location>
        <position position="448"/>
    </location>
    <ligand>
        <name>substrate</name>
        <note>ligand shared between dimeric partners</note>
    </ligand>
</feature>
<evidence type="ECO:0000256" key="5">
    <source>
        <dbReference type="ARBA" id="ARBA00023064"/>
    </source>
</evidence>
<keyword evidence="3 7" id="KW-0521">NADP</keyword>
<dbReference type="AlphaFoldDB" id="A0A2M7E7J4"/>
<comment type="similarity">
    <text evidence="1 7 10">Belongs to the 6-phosphogluconate dehydrogenase family.</text>
</comment>
<protein>
    <recommendedName>
        <fullName evidence="7 10">6-phosphogluconate dehydrogenase, decarboxylating</fullName>
        <ecNumber evidence="7 10">1.1.1.44</ecNumber>
    </recommendedName>
</protein>
<accession>A0A2M7E7J4</accession>
<dbReference type="SUPFAM" id="SSF48179">
    <property type="entry name" value="6-phosphogluconate dehydrogenase C-terminal domain-like"/>
    <property type="match status" value="1"/>
</dbReference>
<dbReference type="InterPro" id="IPR006113">
    <property type="entry name" value="6PGDH_Gnd/GntZ"/>
</dbReference>
<feature type="binding site" description="in other chain" evidence="9">
    <location>
        <position position="103"/>
    </location>
    <ligand>
        <name>substrate</name>
        <note>ligand shared between dimeric partners</note>
    </ligand>
</feature>
<dbReference type="InterPro" id="IPR008927">
    <property type="entry name" value="6-PGluconate_DH-like_C_sf"/>
</dbReference>
<proteinExistence type="inferred from homology"/>
<dbReference type="SUPFAM" id="SSF51735">
    <property type="entry name" value="NAD(P)-binding Rossmann-fold domains"/>
    <property type="match status" value="1"/>
</dbReference>
<dbReference type="NCBIfam" id="NF006765">
    <property type="entry name" value="PRK09287.1"/>
    <property type="match status" value="1"/>
</dbReference>
<feature type="active site" description="Proton donor" evidence="8">
    <location>
        <position position="191"/>
    </location>
</feature>
<comment type="function">
    <text evidence="7">Catalyzes the oxidative decarboxylation of 6-phosphogluconate to ribulose 5-phosphate and CO(2), with concomitant reduction of NADP to NADPH.</text>
</comment>
<evidence type="ECO:0000256" key="8">
    <source>
        <dbReference type="PIRSR" id="PIRSR000109-1"/>
    </source>
</evidence>
<evidence type="ECO:0000256" key="1">
    <source>
        <dbReference type="ARBA" id="ARBA00008419"/>
    </source>
</evidence>
<name>A0A2M7E7J4_9BACT</name>
<dbReference type="GO" id="GO:0050661">
    <property type="term" value="F:NADP binding"/>
    <property type="evidence" value="ECO:0007669"/>
    <property type="project" value="InterPro"/>
</dbReference>
<gene>
    <name evidence="12" type="ORF">COS11_05965</name>
</gene>
<evidence type="ECO:0000256" key="2">
    <source>
        <dbReference type="ARBA" id="ARBA00011738"/>
    </source>
</evidence>
<dbReference type="InterPro" id="IPR006115">
    <property type="entry name" value="6PGDH_NADP-bd"/>
</dbReference>
<dbReference type="SMART" id="SM01350">
    <property type="entry name" value="6PGD"/>
    <property type="match status" value="1"/>
</dbReference>
<keyword evidence="4 7" id="KW-0560">Oxidoreductase</keyword>
<dbReference type="Gene3D" id="1.20.5.320">
    <property type="entry name" value="6-Phosphogluconate Dehydrogenase, domain 3"/>
    <property type="match status" value="1"/>
</dbReference>
<dbReference type="InterPro" id="IPR013328">
    <property type="entry name" value="6PGD_dom2"/>
</dbReference>
<feature type="binding site" description="in other chain" evidence="9">
    <location>
        <begin position="129"/>
        <end position="131"/>
    </location>
    <ligand>
        <name>substrate</name>
        <note>ligand shared between dimeric partners</note>
    </ligand>
</feature>
<dbReference type="EMBL" id="PETL01000284">
    <property type="protein sequence ID" value="PIV63712.1"/>
    <property type="molecule type" value="Genomic_DNA"/>
</dbReference>
<evidence type="ECO:0000256" key="10">
    <source>
        <dbReference type="RuleBase" id="RU000485"/>
    </source>
</evidence>
<dbReference type="PIRSF" id="PIRSF000109">
    <property type="entry name" value="6PGD"/>
    <property type="match status" value="1"/>
</dbReference>
<feature type="binding site" description="in other chain" evidence="9">
    <location>
        <begin position="187"/>
        <end position="188"/>
    </location>
    <ligand>
        <name>substrate</name>
        <note>ligand shared between dimeric partners</note>
    </ligand>
</feature>
<evidence type="ECO:0000313" key="13">
    <source>
        <dbReference type="Proteomes" id="UP000228886"/>
    </source>
</evidence>
<dbReference type="UniPathway" id="UPA00115">
    <property type="reaction ID" value="UER00410"/>
</dbReference>
<dbReference type="GO" id="GO:0004616">
    <property type="term" value="F:phosphogluconate dehydrogenase (decarboxylating) activity"/>
    <property type="evidence" value="ECO:0007669"/>
    <property type="project" value="UniProtKB-EC"/>
</dbReference>
<dbReference type="PRINTS" id="PR00076">
    <property type="entry name" value="6PGDHDRGNASE"/>
</dbReference>
<dbReference type="EC" id="1.1.1.44" evidence="7 10"/>
<feature type="binding site" description="in other chain" evidence="9">
    <location>
        <position position="263"/>
    </location>
    <ligand>
        <name>substrate</name>
        <note>ligand shared between dimeric partners</note>
    </ligand>
</feature>
<feature type="binding site" description="in other chain" evidence="9">
    <location>
        <position position="192"/>
    </location>
    <ligand>
        <name>substrate</name>
        <note>ligand shared between dimeric partners</note>
    </ligand>
</feature>
<dbReference type="Pfam" id="PF03446">
    <property type="entry name" value="NAD_binding_2"/>
    <property type="match status" value="1"/>
</dbReference>
<dbReference type="PANTHER" id="PTHR11811">
    <property type="entry name" value="6-PHOSPHOGLUCONATE DEHYDROGENASE"/>
    <property type="match status" value="1"/>
</dbReference>
<feature type="binding site" evidence="9">
    <location>
        <position position="454"/>
    </location>
    <ligand>
        <name>substrate</name>
        <note>ligand shared between dimeric partners</note>
    </ligand>
</feature>
<comment type="pathway">
    <text evidence="7 10">Carbohydrate degradation; pentose phosphate pathway; D-ribulose 5-phosphate from D-glucose 6-phosphate (oxidative stage): step 3/3.</text>
</comment>
<feature type="active site" description="Proton acceptor" evidence="8">
    <location>
        <position position="184"/>
    </location>
</feature>
<reference evidence="13" key="1">
    <citation type="submission" date="2017-09" db="EMBL/GenBank/DDBJ databases">
        <title>Depth-based differentiation of microbial function through sediment-hosted aquifers and enrichment of novel symbionts in the deep terrestrial subsurface.</title>
        <authorList>
            <person name="Probst A.J."/>
            <person name="Ladd B."/>
            <person name="Jarett J.K."/>
            <person name="Geller-Mcgrath D.E."/>
            <person name="Sieber C.M.K."/>
            <person name="Emerson J.B."/>
            <person name="Anantharaman K."/>
            <person name="Thomas B.C."/>
            <person name="Malmstrom R."/>
            <person name="Stieglmeier M."/>
            <person name="Klingl A."/>
            <person name="Woyke T."/>
            <person name="Ryan C.M."/>
            <person name="Banfield J.F."/>
        </authorList>
    </citation>
    <scope>NUCLEOTIDE SEQUENCE [LARGE SCALE GENOMIC DNA]</scope>
</reference>
<dbReference type="Proteomes" id="UP000228886">
    <property type="component" value="Unassembled WGS sequence"/>
</dbReference>
<dbReference type="Gene3D" id="3.40.50.720">
    <property type="entry name" value="NAD(P)-binding Rossmann-like Domain"/>
    <property type="match status" value="1"/>
</dbReference>
<dbReference type="Gene3D" id="1.10.1040.10">
    <property type="entry name" value="N-(1-d-carboxylethyl)-l-norvaline Dehydrogenase, domain 2"/>
    <property type="match status" value="1"/>
</dbReference>
<evidence type="ECO:0000259" key="11">
    <source>
        <dbReference type="SMART" id="SM01350"/>
    </source>
</evidence>
<dbReference type="InterPro" id="IPR006183">
    <property type="entry name" value="Pgluconate_DH"/>
</dbReference>
<dbReference type="NCBIfam" id="TIGR00873">
    <property type="entry name" value="gnd"/>
    <property type="match status" value="1"/>
</dbReference>
<dbReference type="FunFam" id="1.10.1040.10:FF:000032">
    <property type="entry name" value="6-phosphogluconate dehydrogenase, decarboxylating"/>
    <property type="match status" value="1"/>
</dbReference>
<feature type="domain" description="6-phosphogluconate dehydrogenase C-terminal" evidence="11">
    <location>
        <begin position="180"/>
        <end position="483"/>
    </location>
</feature>
<keyword evidence="5 10" id="KW-0311">Gluconate utilization</keyword>
<comment type="caution">
    <text evidence="12">The sequence shown here is derived from an EMBL/GenBank/DDBJ whole genome shotgun (WGS) entry which is preliminary data.</text>
</comment>
<evidence type="ECO:0000256" key="4">
    <source>
        <dbReference type="ARBA" id="ARBA00023002"/>
    </source>
</evidence>
<dbReference type="FunFam" id="3.40.50.720:FF:000007">
    <property type="entry name" value="6-phosphogluconate dehydrogenase, decarboxylating"/>
    <property type="match status" value="1"/>
</dbReference>
<dbReference type="InterPro" id="IPR006114">
    <property type="entry name" value="6PGDH_C"/>
</dbReference>
<evidence type="ECO:0000256" key="3">
    <source>
        <dbReference type="ARBA" id="ARBA00022857"/>
    </source>
</evidence>
<evidence type="ECO:0000256" key="6">
    <source>
        <dbReference type="ARBA" id="ARBA00023126"/>
    </source>
</evidence>
<sequence>MQKANIGVIGMEVMGRSLALNMESKGYSVAVYNRTGAKTKAFVEGPAKGKKIIGAYDLKDFVASLESPRKIMLMVKVGKPIDNFINQLILFLEKRDLIIDGGNSYFKDTIRRNDELTQRGFLFIGTGVSGGEEGALKGPSLMPGGEKEAYSLVEKIFKDISAKASDGEACVTYIGPGGAGHFVKMVHNGIEYGDMQLIGEVAWFFKNSGMNSGEIAEVMSGWNDKNDILRSYLIEITADSLCEKHKGSEEYLADRVADITRMKGTGTWTVQSALELLVPIPTIAAAVFSREMSQDKDLRLKMSKIIGLKKLSSEKKDELIKIAHDALYLAKISSYAQGMALLKAASTEYKFNLRLGKIAKIWRAGCIIRAQFLDDIAASYEENEDLVNLLAAPKFSNFVSKNLENLELFMRMAYQVKVPALAMGSAYDYIVQLCSPIMFSAQVAALQRDYFGAHGYFKIAGADDPEVMTAEKGKIREFHTEWMLEGRPEKEVTEKQ</sequence>
<evidence type="ECO:0000256" key="7">
    <source>
        <dbReference type="PIRNR" id="PIRNR000109"/>
    </source>
</evidence>
<organism evidence="12 13">
    <name type="scientific">bacterium (Candidatus Ratteibacteria) CG01_land_8_20_14_3_00_40_19</name>
    <dbReference type="NCBI Taxonomy" id="2014290"/>
    <lineage>
        <taxon>Bacteria</taxon>
        <taxon>Candidatus Ratteibacteria</taxon>
    </lineage>
</organism>
<comment type="subunit">
    <text evidence="2 7">Homodimer.</text>
</comment>